<dbReference type="AlphaFoldDB" id="A0A7X2T0H4"/>
<dbReference type="EMBL" id="VULX01000003">
    <property type="protein sequence ID" value="MSR90524.1"/>
    <property type="molecule type" value="Genomic_DNA"/>
</dbReference>
<organism evidence="1 2">
    <name type="scientific">Inconstantimicrobium porci</name>
    <dbReference type="NCBI Taxonomy" id="2652291"/>
    <lineage>
        <taxon>Bacteria</taxon>
        <taxon>Bacillati</taxon>
        <taxon>Bacillota</taxon>
        <taxon>Clostridia</taxon>
        <taxon>Eubacteriales</taxon>
        <taxon>Clostridiaceae</taxon>
        <taxon>Inconstantimicrobium</taxon>
    </lineage>
</organism>
<dbReference type="SUPFAM" id="SSF101386">
    <property type="entry name" value="all-alpha NTP pyrophosphatases"/>
    <property type="match status" value="1"/>
</dbReference>
<accession>A0A7X2T0H4</accession>
<comment type="caution">
    <text evidence="1">The sequence shown here is derived from an EMBL/GenBank/DDBJ whole genome shotgun (WGS) entry which is preliminary data.</text>
</comment>
<dbReference type="InterPro" id="IPR038735">
    <property type="entry name" value="MSMEG_1276-like_NTP-PPase_dom"/>
</dbReference>
<dbReference type="CDD" id="cd11532">
    <property type="entry name" value="NTP-PPase_COG4997"/>
    <property type="match status" value="1"/>
</dbReference>
<sequence length="103" mass="12216">MKKYDKLVRDLIPEIINNTGKKCDFEIVHNNELTDRLEEKLKEEVNEYIEDKNIEELADIMEVLFGLAKNMGYTEEELIHTRNEKLKERGGFKNGLVLKRVYE</sequence>
<dbReference type="RefSeq" id="WP_154530413.1">
    <property type="nucleotide sequence ID" value="NZ_JAQXTV010000065.1"/>
</dbReference>
<gene>
    <name evidence="1" type="ORF">FYJ33_03620</name>
</gene>
<dbReference type="GO" id="GO:0016787">
    <property type="term" value="F:hydrolase activity"/>
    <property type="evidence" value="ECO:0007669"/>
    <property type="project" value="UniProtKB-KW"/>
</dbReference>
<protein>
    <submittedName>
        <fullName evidence="1">Nucleoside triphosphate pyrophosphohydrolase</fullName>
    </submittedName>
</protein>
<evidence type="ECO:0000313" key="1">
    <source>
        <dbReference type="EMBL" id="MSR90524.1"/>
    </source>
</evidence>
<keyword evidence="1" id="KW-0378">Hydrolase</keyword>
<reference evidence="1 2" key="1">
    <citation type="submission" date="2019-08" db="EMBL/GenBank/DDBJ databases">
        <title>In-depth cultivation of the pig gut microbiome towards novel bacterial diversity and tailored functional studies.</title>
        <authorList>
            <person name="Wylensek D."/>
            <person name="Hitch T.C.A."/>
            <person name="Clavel T."/>
        </authorList>
    </citation>
    <scope>NUCLEOTIDE SEQUENCE [LARGE SCALE GENOMIC DNA]</scope>
    <source>
        <strain evidence="1 2">WCA-383-APC-5B</strain>
    </source>
</reference>
<keyword evidence="2" id="KW-1185">Reference proteome</keyword>
<dbReference type="Proteomes" id="UP000460287">
    <property type="component" value="Unassembled WGS sequence"/>
</dbReference>
<name>A0A7X2T0H4_9CLOT</name>
<evidence type="ECO:0000313" key="2">
    <source>
        <dbReference type="Proteomes" id="UP000460287"/>
    </source>
</evidence>
<proteinExistence type="predicted"/>